<accession>A0A8J8JST5</accession>
<keyword evidence="2" id="KW-1185">Reference proteome</keyword>
<reference evidence="1" key="1">
    <citation type="submission" date="2019-10" db="EMBL/GenBank/DDBJ databases">
        <title>Draft genome sequence of Panacibacter sp. KCS-6.</title>
        <authorList>
            <person name="Yim K.J."/>
        </authorList>
    </citation>
    <scope>NUCLEOTIDE SEQUENCE</scope>
    <source>
        <strain evidence="1">KCS-6</strain>
    </source>
</reference>
<dbReference type="Pfam" id="PF11185">
    <property type="entry name" value="DUF2971"/>
    <property type="match status" value="1"/>
</dbReference>
<dbReference type="AlphaFoldDB" id="A0A8J8JST5"/>
<organism evidence="1 2">
    <name type="scientific">Limnovirga soli</name>
    <dbReference type="NCBI Taxonomy" id="2656915"/>
    <lineage>
        <taxon>Bacteria</taxon>
        <taxon>Pseudomonadati</taxon>
        <taxon>Bacteroidota</taxon>
        <taxon>Chitinophagia</taxon>
        <taxon>Chitinophagales</taxon>
        <taxon>Chitinophagaceae</taxon>
        <taxon>Limnovirga</taxon>
    </lineage>
</organism>
<comment type="caution">
    <text evidence="1">The sequence shown here is derived from an EMBL/GenBank/DDBJ whole genome shotgun (WGS) entry which is preliminary data.</text>
</comment>
<dbReference type="EMBL" id="WHPF01000014">
    <property type="protein sequence ID" value="NNV57347.1"/>
    <property type="molecule type" value="Genomic_DNA"/>
</dbReference>
<dbReference type="RefSeq" id="WP_171609294.1">
    <property type="nucleotide sequence ID" value="NZ_WHPF01000014.1"/>
</dbReference>
<gene>
    <name evidence="1" type="ORF">GD597_17885</name>
</gene>
<evidence type="ECO:0000313" key="1">
    <source>
        <dbReference type="EMBL" id="NNV57347.1"/>
    </source>
</evidence>
<dbReference type="InterPro" id="IPR021352">
    <property type="entry name" value="DUF2971"/>
</dbReference>
<protein>
    <submittedName>
        <fullName evidence="1">DUF2971 domain-containing protein</fullName>
    </submittedName>
</protein>
<name>A0A8J8JST5_9BACT</name>
<evidence type="ECO:0000313" key="2">
    <source>
        <dbReference type="Proteomes" id="UP000598971"/>
    </source>
</evidence>
<dbReference type="Proteomes" id="UP000598971">
    <property type="component" value="Unassembled WGS sequence"/>
</dbReference>
<proteinExistence type="predicted"/>
<sequence length="279" mass="32417">MTVYNNFEEIAKEISEKTPPIIYKYRDWENDFHKTIITQQELYFAQPHTLNDPYDVRPPYNFVVPNFDVEVARKRIRDSGKSIRPDLSDEELEQEVEIRLQSIIQDPVTYFKKNRMDYVLDSSRYDTIGVLSFCSAFDNEPMWAHYGNNHNGFAIGFNTVKLARVLNCAVGLVDYNDTPLDYHIMGDNSGLLEKELFRKSTKWQSEQELRFLTVGVGFYRNRVNTFPADAVEEIIFGLNTSEETQNEIIAASKQTLPEVSFYKLVVKADAFGFDKEKIQ</sequence>